<reference evidence="2 3" key="1">
    <citation type="submission" date="2022-11" db="EMBL/GenBank/DDBJ databases">
        <title>Study of microbial diversity in lake waters.</title>
        <authorList>
            <person name="Zhang J."/>
        </authorList>
    </citation>
    <scope>NUCLEOTIDE SEQUENCE [LARGE SCALE GENOMIC DNA]</scope>
    <source>
        <strain evidence="2 3">DT12</strain>
    </source>
</reference>
<dbReference type="GO" id="GO:0016757">
    <property type="term" value="F:glycosyltransferase activity"/>
    <property type="evidence" value="ECO:0007669"/>
    <property type="project" value="UniProtKB-KW"/>
</dbReference>
<name>A0ABT3WYF0_9BACL</name>
<dbReference type="EMBL" id="JAPMLT010000001">
    <property type="protein sequence ID" value="MCX7568782.1"/>
    <property type="molecule type" value="Genomic_DNA"/>
</dbReference>
<keyword evidence="2" id="KW-0808">Transferase</keyword>
<organism evidence="2 3">
    <name type="scientific">Tumebacillus lacus</name>
    <dbReference type="NCBI Taxonomy" id="2995335"/>
    <lineage>
        <taxon>Bacteria</taxon>
        <taxon>Bacillati</taxon>
        <taxon>Bacillota</taxon>
        <taxon>Bacilli</taxon>
        <taxon>Bacillales</taxon>
        <taxon>Alicyclobacillaceae</taxon>
        <taxon>Tumebacillus</taxon>
    </lineage>
</organism>
<dbReference type="SUPFAM" id="SSF53756">
    <property type="entry name" value="UDP-Glycosyltransferase/glycogen phosphorylase"/>
    <property type="match status" value="1"/>
</dbReference>
<evidence type="ECO:0000259" key="1">
    <source>
        <dbReference type="Pfam" id="PF13579"/>
    </source>
</evidence>
<accession>A0ABT3WYF0</accession>
<dbReference type="Gene3D" id="3.40.50.2000">
    <property type="entry name" value="Glycogen Phosphorylase B"/>
    <property type="match status" value="2"/>
</dbReference>
<sequence length="409" mass="46850">MLMISYYAPPMLNAESILVAKTLKFLSQTFDVELLTVSRDSDFKEDPYLIEEMGEGTKVRRFRNPKPQSRVLRKIYREVMNRFSMVDNPLWLGKALQAVERLPDAYDVIYSRSQPGASHIAALSAKKKLGIPWIAQFSDPWGHNPYHPYHGRRKAVIERYESEVIELADHLIFPTVEMRDLYASVYPKLKVKQRSTVLPHHFDQALYGEGQPEKQDESKISLAYIGDFYGLRSPEPLLKALTELRERRPDLVERLQLDVIGNVERTFHGQLEDAEKRLGMRVNRVGQVPYRTSLVRMAQADLLLLVDAPSDVNLFLSSKLIDYFGARRPILGITSTKGTAGRLIAECGWNVHHPDDVAGISLALERYLGELTEYQERARHLELVDRYRSETVVGELAGLFEKLGNKKRN</sequence>
<evidence type="ECO:0000313" key="2">
    <source>
        <dbReference type="EMBL" id="MCX7568782.1"/>
    </source>
</evidence>
<dbReference type="EC" id="2.4.-.-" evidence="2"/>
<keyword evidence="3" id="KW-1185">Reference proteome</keyword>
<feature type="domain" description="Glycosyltransferase subfamily 4-like N-terminal" evidence="1">
    <location>
        <begin position="29"/>
        <end position="183"/>
    </location>
</feature>
<gene>
    <name evidence="2" type="ORF">OS242_02195</name>
</gene>
<dbReference type="Pfam" id="PF13579">
    <property type="entry name" value="Glyco_trans_4_4"/>
    <property type="match status" value="1"/>
</dbReference>
<proteinExistence type="predicted"/>
<dbReference type="RefSeq" id="WP_267150412.1">
    <property type="nucleotide sequence ID" value="NZ_JAPMLT010000001.1"/>
</dbReference>
<comment type="caution">
    <text evidence="2">The sequence shown here is derived from an EMBL/GenBank/DDBJ whole genome shotgun (WGS) entry which is preliminary data.</text>
</comment>
<evidence type="ECO:0000313" key="3">
    <source>
        <dbReference type="Proteomes" id="UP001208017"/>
    </source>
</evidence>
<protein>
    <submittedName>
        <fullName evidence="2">Glycosyltransferase</fullName>
        <ecNumber evidence="2">2.4.-.-</ecNumber>
    </submittedName>
</protein>
<keyword evidence="2" id="KW-0328">Glycosyltransferase</keyword>
<dbReference type="Proteomes" id="UP001208017">
    <property type="component" value="Unassembled WGS sequence"/>
</dbReference>
<dbReference type="InterPro" id="IPR028098">
    <property type="entry name" value="Glyco_trans_4-like_N"/>
</dbReference>